<dbReference type="EMBL" id="DQ403476">
    <property type="protein sequence ID" value="ABD74985.1"/>
    <property type="molecule type" value="Genomic_DNA"/>
</dbReference>
<feature type="region of interest" description="Disordered" evidence="1">
    <location>
        <begin position="1"/>
        <end position="25"/>
    </location>
</feature>
<reference evidence="2" key="1">
    <citation type="submission" date="2006-02" db="EMBL/GenBank/DDBJ databases">
        <title>Sampling the accessory genome of the Sinorhizobium genus by suppressive subtractive hybridization.</title>
        <authorList>
            <person name="Moulin L."/>
            <person name="Ghazoui Z."/>
            <person name="Young P."/>
        </authorList>
    </citation>
    <scope>NUCLEOTIDE SEQUENCE</scope>
    <source>
        <strain evidence="2">LMG19227</strain>
    </source>
</reference>
<dbReference type="AlphaFoldDB" id="D1CT31"/>
<feature type="compositionally biased region" description="Polar residues" evidence="1">
    <location>
        <begin position="14"/>
        <end position="25"/>
    </location>
</feature>
<evidence type="ECO:0000313" key="2">
    <source>
        <dbReference type="EMBL" id="ABD74985.1"/>
    </source>
</evidence>
<accession>D1CT31</accession>
<evidence type="ECO:0000256" key="1">
    <source>
        <dbReference type="SAM" id="MobiDB-lite"/>
    </source>
</evidence>
<proteinExistence type="predicted"/>
<organism evidence="2">
    <name type="scientific">Sinorhizobium kostiense</name>
    <dbReference type="NCBI Taxonomy" id="76747"/>
    <lineage>
        <taxon>Bacteria</taxon>
        <taxon>Pseudomonadati</taxon>
        <taxon>Pseudomonadota</taxon>
        <taxon>Alphaproteobacteria</taxon>
        <taxon>Hyphomicrobiales</taxon>
        <taxon>Rhizobiaceae</taxon>
        <taxon>Sinorhizobium/Ensifer group</taxon>
        <taxon>Sinorhizobium</taxon>
    </lineage>
</organism>
<feature type="compositionally biased region" description="Basic and acidic residues" evidence="1">
    <location>
        <begin position="1"/>
        <end position="13"/>
    </location>
</feature>
<sequence>MFEPSEAGRKRNDQVSSSSSFNGNVLTLRSQMSEVRRHPGMEGTVLGQDALDKIEIQVKFENGRCKVLKAFYAGERKNFGLKGYAKASSKSSKPNCKIHM</sequence>
<protein>
    <submittedName>
        <fullName evidence="2">Uncharacterized protein</fullName>
    </submittedName>
</protein>
<name>D1CT31_9HYPH</name>